<protein>
    <submittedName>
        <fullName evidence="1">Unannotated protein</fullName>
    </submittedName>
</protein>
<dbReference type="AntiFam" id="ANF00142">
    <property type="entry name" value="Shadow ORF (opposite yadG)"/>
</dbReference>
<gene>
    <name evidence="1" type="ORF">UFOPK3472_02656</name>
</gene>
<dbReference type="AntiFam" id="ANF00095">
    <property type="entry name" value="Shadow ORF (opposite ABC transporters)"/>
</dbReference>
<dbReference type="EMBL" id="CAFBLX010000210">
    <property type="protein sequence ID" value="CAB4904752.1"/>
    <property type="molecule type" value="Genomic_DNA"/>
</dbReference>
<evidence type="ECO:0000313" key="1">
    <source>
        <dbReference type="EMBL" id="CAB4904752.1"/>
    </source>
</evidence>
<organism evidence="1">
    <name type="scientific">freshwater metagenome</name>
    <dbReference type="NCBI Taxonomy" id="449393"/>
    <lineage>
        <taxon>unclassified sequences</taxon>
        <taxon>metagenomes</taxon>
        <taxon>ecological metagenomes</taxon>
    </lineage>
</organism>
<sequence length="225" mass="24539">MGDDHHRPSFGGKALDDAQYFADQFGVECGGRLVEQHQFGAQGEGSGDSDALLLAAGKLERVLIGLGVETDLVEDCVSVANRVVLGPLLDDHRSLDDVLQHGLVRKQIVALEHHAALRAEVAQSRGVHGLGEVDRHVADADQAGIGSVESIERSQHCGLAGAGRPDDDGDGARRHGERDVLQYFDRSERFLQCGYFQQVCHFATYLSSRTSSLPWKNERIMQITQ</sequence>
<reference evidence="1" key="1">
    <citation type="submission" date="2020-05" db="EMBL/GenBank/DDBJ databases">
        <authorList>
            <person name="Chiriac C."/>
            <person name="Salcher M."/>
            <person name="Ghai R."/>
            <person name="Kavagutti S V."/>
        </authorList>
    </citation>
    <scope>NUCLEOTIDE SEQUENCE</scope>
</reference>
<dbReference type="AlphaFoldDB" id="A0A6J7G8Q6"/>
<name>A0A6J7G8Q6_9ZZZZ</name>
<accession>A0A6J7G8Q6</accession>
<proteinExistence type="predicted"/>